<feature type="transmembrane region" description="Helical" evidence="7">
    <location>
        <begin position="268"/>
        <end position="292"/>
    </location>
</feature>
<dbReference type="InterPro" id="IPR036390">
    <property type="entry name" value="WH_DNA-bd_sf"/>
</dbReference>
<evidence type="ECO:0000256" key="3">
    <source>
        <dbReference type="ARBA" id="ARBA00022475"/>
    </source>
</evidence>
<evidence type="ECO:0000256" key="5">
    <source>
        <dbReference type="ARBA" id="ARBA00022989"/>
    </source>
</evidence>
<feature type="transmembrane region" description="Helical" evidence="7">
    <location>
        <begin position="201"/>
        <end position="221"/>
    </location>
</feature>
<evidence type="ECO:0000256" key="2">
    <source>
        <dbReference type="ARBA" id="ARBA00022448"/>
    </source>
</evidence>
<evidence type="ECO:0000313" key="10">
    <source>
        <dbReference type="Proteomes" id="UP000056968"/>
    </source>
</evidence>
<evidence type="ECO:0000313" key="9">
    <source>
        <dbReference type="EMBL" id="ALR20249.1"/>
    </source>
</evidence>
<feature type="transmembrane region" description="Helical" evidence="7">
    <location>
        <begin position="12"/>
        <end position="28"/>
    </location>
</feature>
<dbReference type="PANTHER" id="PTHR23501">
    <property type="entry name" value="MAJOR FACILITATOR SUPERFAMILY"/>
    <property type="match status" value="1"/>
</dbReference>
<dbReference type="InterPro" id="IPR004638">
    <property type="entry name" value="EmrB-like"/>
</dbReference>
<organism evidence="9 10">
    <name type="scientific">Sphingobium baderi</name>
    <dbReference type="NCBI Taxonomy" id="1332080"/>
    <lineage>
        <taxon>Bacteria</taxon>
        <taxon>Pseudomonadati</taxon>
        <taxon>Pseudomonadota</taxon>
        <taxon>Alphaproteobacteria</taxon>
        <taxon>Sphingomonadales</taxon>
        <taxon>Sphingomonadaceae</taxon>
        <taxon>Sphingobium</taxon>
    </lineage>
</organism>
<dbReference type="SUPFAM" id="SSF46785">
    <property type="entry name" value="Winged helix' DNA-binding domain"/>
    <property type="match status" value="1"/>
</dbReference>
<dbReference type="InterPro" id="IPR011701">
    <property type="entry name" value="MFS"/>
</dbReference>
<evidence type="ECO:0000256" key="6">
    <source>
        <dbReference type="ARBA" id="ARBA00023136"/>
    </source>
</evidence>
<dbReference type="EMBL" id="CP013264">
    <property type="protein sequence ID" value="ALR20249.1"/>
    <property type="molecule type" value="Genomic_DNA"/>
</dbReference>
<dbReference type="KEGG" id="sbd:ATN00_07955"/>
<feature type="transmembrane region" description="Helical" evidence="7">
    <location>
        <begin position="138"/>
        <end position="156"/>
    </location>
</feature>
<keyword evidence="5 7" id="KW-1133">Transmembrane helix</keyword>
<dbReference type="FunFam" id="1.20.1720.10:FF:000004">
    <property type="entry name" value="EmrB/QacA family drug resistance transporter"/>
    <property type="match status" value="1"/>
</dbReference>
<keyword evidence="6 7" id="KW-0472">Membrane</keyword>
<reference evidence="9 10" key="1">
    <citation type="submission" date="2015-11" db="EMBL/GenBank/DDBJ databases">
        <title>A Two-component Flavoprotein Monooxygenase System MeaXY Responsible for para-Hydroxylation of 2-Methyl-6-ethylaniline and 2,6-Diethylaniline in Sphingobium baderi DE-13.</title>
        <authorList>
            <person name="Cheng M."/>
            <person name="Meng Q."/>
            <person name="Yang Y."/>
            <person name="Chu C."/>
            <person name="Yan X."/>
            <person name="He J."/>
            <person name="Li S."/>
        </authorList>
    </citation>
    <scope>NUCLEOTIDE SEQUENCE [LARGE SCALE GENOMIC DNA]</scope>
    <source>
        <strain evidence="9 10">DE-13</strain>
    </source>
</reference>
<comment type="subcellular location">
    <subcellularLocation>
        <location evidence="1">Cell membrane</location>
        <topology evidence="1">Multi-pass membrane protein</topology>
    </subcellularLocation>
</comment>
<evidence type="ECO:0000256" key="4">
    <source>
        <dbReference type="ARBA" id="ARBA00022692"/>
    </source>
</evidence>
<feature type="domain" description="Major facilitator superfamily (MFS) profile" evidence="8">
    <location>
        <begin position="15"/>
        <end position="491"/>
    </location>
</feature>
<feature type="transmembrane region" description="Helical" evidence="7">
    <location>
        <begin position="48"/>
        <end position="68"/>
    </location>
</feature>
<feature type="transmembrane region" description="Helical" evidence="7">
    <location>
        <begin position="405"/>
        <end position="428"/>
    </location>
</feature>
<dbReference type="InterPro" id="IPR036388">
    <property type="entry name" value="WH-like_DNA-bd_sf"/>
</dbReference>
<accession>A0A0S3EXW5</accession>
<feature type="transmembrane region" description="Helical" evidence="7">
    <location>
        <begin position="80"/>
        <end position="99"/>
    </location>
</feature>
<dbReference type="NCBIfam" id="TIGR00711">
    <property type="entry name" value="efflux_EmrB"/>
    <property type="match status" value="1"/>
</dbReference>
<keyword evidence="3" id="KW-1003">Cell membrane</keyword>
<dbReference type="SUPFAM" id="SSF103473">
    <property type="entry name" value="MFS general substrate transporter"/>
    <property type="match status" value="1"/>
</dbReference>
<dbReference type="CDD" id="cd17502">
    <property type="entry name" value="MFS_Azr1_MDR_like"/>
    <property type="match status" value="1"/>
</dbReference>
<feature type="transmembrane region" description="Helical" evidence="7">
    <location>
        <begin position="334"/>
        <end position="356"/>
    </location>
</feature>
<feature type="transmembrane region" description="Helical" evidence="7">
    <location>
        <begin position="168"/>
        <end position="189"/>
    </location>
</feature>
<dbReference type="PROSITE" id="PS50850">
    <property type="entry name" value="MFS"/>
    <property type="match status" value="1"/>
</dbReference>
<dbReference type="AlphaFoldDB" id="A0A0S3EXW5"/>
<dbReference type="Proteomes" id="UP000056968">
    <property type="component" value="Chromosome"/>
</dbReference>
<dbReference type="GO" id="GO:0022857">
    <property type="term" value="F:transmembrane transporter activity"/>
    <property type="evidence" value="ECO:0007669"/>
    <property type="project" value="InterPro"/>
</dbReference>
<keyword evidence="4 7" id="KW-0812">Transmembrane</keyword>
<evidence type="ECO:0000259" key="8">
    <source>
        <dbReference type="PROSITE" id="PS50850"/>
    </source>
</evidence>
<dbReference type="InterPro" id="IPR020846">
    <property type="entry name" value="MFS_dom"/>
</dbReference>
<dbReference type="PANTHER" id="PTHR23501:SF197">
    <property type="entry name" value="COMD"/>
    <property type="match status" value="1"/>
</dbReference>
<evidence type="ECO:0000256" key="7">
    <source>
        <dbReference type="SAM" id="Phobius"/>
    </source>
</evidence>
<dbReference type="PRINTS" id="PR01036">
    <property type="entry name" value="TCRTETB"/>
</dbReference>
<feature type="transmembrane region" description="Helical" evidence="7">
    <location>
        <begin position="464"/>
        <end position="486"/>
    </location>
</feature>
<protein>
    <recommendedName>
        <fullName evidence="8">Major facilitator superfamily (MFS) profile domain-containing protein</fullName>
    </recommendedName>
</protein>
<keyword evidence="10" id="KW-1185">Reference proteome</keyword>
<dbReference type="Gene3D" id="1.20.1720.10">
    <property type="entry name" value="Multidrug resistance protein D"/>
    <property type="match status" value="1"/>
</dbReference>
<dbReference type="Gene3D" id="1.20.1250.20">
    <property type="entry name" value="MFS general substrate transporter like domains"/>
    <property type="match status" value="1"/>
</dbReference>
<gene>
    <name evidence="9" type="ORF">ATN00_07955</name>
</gene>
<feature type="transmembrane region" description="Helical" evidence="7">
    <location>
        <begin position="227"/>
        <end position="247"/>
    </location>
</feature>
<dbReference type="InterPro" id="IPR036259">
    <property type="entry name" value="MFS_trans_sf"/>
</dbReference>
<dbReference type="STRING" id="1332080.ATN00_07955"/>
<feature type="transmembrane region" description="Helical" evidence="7">
    <location>
        <begin position="304"/>
        <end position="322"/>
    </location>
</feature>
<proteinExistence type="predicted"/>
<evidence type="ECO:0000256" key="1">
    <source>
        <dbReference type="ARBA" id="ARBA00004651"/>
    </source>
</evidence>
<sequence>MPASATPPPQSVQLIFWALMLVMLLASLDQTIVSTALPTIVGEFGGLAHLSWIVTAYMLATTIVTPLYGKLGDLFGRKIVLQGAILLFLLGSALCGLSRSMGALIAFRALQGLGGGGLMVTSMAAIGDIIPPRDRGRYQGFFGGVFGLSTVLGPLIGGFFVEHLNWRWIFYINLPLGLAALGVIAIAFTSPAKRQRPAIDVAGAALMAVMLTSLVLFTSFGGNINPWSSPTILGLAALTLITLAGFIMVESRTAEPILPLPLFRNPTFLVACAVGFIVGLAMFGSVTYMPIYLQVVQGVSPSTAGLQLTPMMGGVLVTSIVSGQIISRIGRYRLFPIIGTAVMTIGLALLSTLGIASSIWAAPAYMLVLGLGLGMVMQVLVLAVQNAVDYRNLGVATSGTTLFRSIGGSIGVSLFGAIFAANLASGLASRMPVGMALPTASDAAGIAALPLGVRNIYLEVFTAALHPVFLSAAVIGAFAFLLTWFLKEVPLQDGERSETIGESFAMPHDATSLEELQLIVTRLGQREHRWETYRGIAERSGVSLKPDEMWLLVQLSREEGRLSGHITEPELRPIASRLENAGLLLRHGEGDFVVSESGRRTFERIITSYRDRLAQILDRWSPDEHEDVRAMLNGLARDLVAELPAANDRLRS</sequence>
<dbReference type="Pfam" id="PF07690">
    <property type="entry name" value="MFS_1"/>
    <property type="match status" value="1"/>
</dbReference>
<dbReference type="Gene3D" id="1.10.10.10">
    <property type="entry name" value="Winged helix-like DNA-binding domain superfamily/Winged helix DNA-binding domain"/>
    <property type="match status" value="1"/>
</dbReference>
<name>A0A0S3EXW5_9SPHN</name>
<dbReference type="GO" id="GO:0005886">
    <property type="term" value="C:plasma membrane"/>
    <property type="evidence" value="ECO:0007669"/>
    <property type="project" value="UniProtKB-SubCell"/>
</dbReference>
<keyword evidence="2" id="KW-0813">Transport</keyword>
<feature type="transmembrane region" description="Helical" evidence="7">
    <location>
        <begin position="362"/>
        <end position="384"/>
    </location>
</feature>